<feature type="transmembrane region" description="Helical" evidence="9">
    <location>
        <begin position="235"/>
        <end position="260"/>
    </location>
</feature>
<comment type="similarity">
    <text evidence="9">Belongs to the binding-protein-dependent transport system permease family.</text>
</comment>
<organism evidence="11 12">
    <name type="scientific">Nosocomiicoccus massiliensis</name>
    <dbReference type="NCBI Taxonomy" id="1232430"/>
    <lineage>
        <taxon>Bacteria</taxon>
        <taxon>Bacillati</taxon>
        <taxon>Bacillota</taxon>
        <taxon>Bacilli</taxon>
        <taxon>Bacillales</taxon>
        <taxon>Staphylococcaceae</taxon>
        <taxon>Nosocomiicoccus</taxon>
    </lineage>
</organism>
<keyword evidence="3" id="KW-1003">Cell membrane</keyword>
<protein>
    <submittedName>
        <fullName evidence="11">ABC transporter permease</fullName>
    </submittedName>
</protein>
<keyword evidence="12" id="KW-1185">Reference proteome</keyword>
<dbReference type="PANTHER" id="PTHR43163:SF6">
    <property type="entry name" value="DIPEPTIDE TRANSPORT SYSTEM PERMEASE PROTEIN DPPB-RELATED"/>
    <property type="match status" value="1"/>
</dbReference>
<evidence type="ECO:0000256" key="1">
    <source>
        <dbReference type="ARBA" id="ARBA00004651"/>
    </source>
</evidence>
<dbReference type="InterPro" id="IPR000515">
    <property type="entry name" value="MetI-like"/>
</dbReference>
<keyword evidence="4" id="KW-0533">Nickel</keyword>
<comment type="subcellular location">
    <subcellularLocation>
        <location evidence="1 9">Cell membrane</location>
        <topology evidence="1 9">Multi-pass membrane protein</topology>
    </subcellularLocation>
</comment>
<keyword evidence="5 9" id="KW-0812">Transmembrane</keyword>
<dbReference type="PROSITE" id="PS50928">
    <property type="entry name" value="ABC_TM1"/>
    <property type="match status" value="1"/>
</dbReference>
<evidence type="ECO:0000256" key="3">
    <source>
        <dbReference type="ARBA" id="ARBA00022475"/>
    </source>
</evidence>
<keyword evidence="8 9" id="KW-0472">Membrane</keyword>
<dbReference type="GO" id="GO:0015675">
    <property type="term" value="P:nickel cation transport"/>
    <property type="evidence" value="ECO:0007669"/>
    <property type="project" value="UniProtKB-KW"/>
</dbReference>
<evidence type="ECO:0000256" key="5">
    <source>
        <dbReference type="ARBA" id="ARBA00022692"/>
    </source>
</evidence>
<evidence type="ECO:0000256" key="9">
    <source>
        <dbReference type="RuleBase" id="RU363032"/>
    </source>
</evidence>
<dbReference type="AlphaFoldDB" id="A0AAF1BSU9"/>
<dbReference type="Proteomes" id="UP000243626">
    <property type="component" value="Chromosome"/>
</dbReference>
<keyword evidence="7" id="KW-0921">Nickel transport</keyword>
<accession>A0AAF1BSU9</accession>
<evidence type="ECO:0000259" key="10">
    <source>
        <dbReference type="PROSITE" id="PS50928"/>
    </source>
</evidence>
<proteinExistence type="inferred from homology"/>
<dbReference type="InterPro" id="IPR045621">
    <property type="entry name" value="BPD_transp_1_N"/>
</dbReference>
<feature type="domain" description="ABC transmembrane type-1" evidence="10">
    <location>
        <begin position="94"/>
        <end position="303"/>
    </location>
</feature>
<gene>
    <name evidence="11" type="ORF">CJ229_000605</name>
</gene>
<dbReference type="KEGG" id="nmy:CJ229_000605"/>
<evidence type="ECO:0000256" key="8">
    <source>
        <dbReference type="ARBA" id="ARBA00023136"/>
    </source>
</evidence>
<dbReference type="SUPFAM" id="SSF161098">
    <property type="entry name" value="MetI-like"/>
    <property type="match status" value="1"/>
</dbReference>
<evidence type="ECO:0000256" key="7">
    <source>
        <dbReference type="ARBA" id="ARBA00023112"/>
    </source>
</evidence>
<dbReference type="EMBL" id="CP136964">
    <property type="protein sequence ID" value="WOS96277.1"/>
    <property type="molecule type" value="Genomic_DNA"/>
</dbReference>
<evidence type="ECO:0000256" key="2">
    <source>
        <dbReference type="ARBA" id="ARBA00022448"/>
    </source>
</evidence>
<feature type="transmembrane region" description="Helical" evidence="9">
    <location>
        <begin position="142"/>
        <end position="161"/>
    </location>
</feature>
<feature type="transmembrane region" description="Helical" evidence="9">
    <location>
        <begin position="173"/>
        <end position="193"/>
    </location>
</feature>
<dbReference type="Pfam" id="PF19300">
    <property type="entry name" value="BPD_transp_1_N"/>
    <property type="match status" value="1"/>
</dbReference>
<keyword evidence="2 9" id="KW-0813">Transport</keyword>
<sequence>MKEIIRRITSSIVLIIVVSFITFFMLMMIPGDAVEISLGTEATPERVRELRAALGMDAAWYTQYFNWLTSAITGDFGVSFTYGETVTALLLSRLPVTLTLMVMSIVIAVPLALTIGVFAALKQNKTFDIIARTLMQIGDAMPQFFIALIFLVYIAAQFDVFPISGFKPFTESVYGGFMSLLLPALVLAFGMIATQIRIVRSSMLHSLKQDYMLMTRVSGMNPVFAIIKYPLRDALIAPLTVIGIQIAGLISGVIVVESIFSLPGVGRLLFSAVLKRDLFLILGLVSFIVTSVIIITLITDILYILLNKRMRRKES</sequence>
<feature type="transmembrane region" description="Helical" evidence="9">
    <location>
        <begin position="280"/>
        <end position="306"/>
    </location>
</feature>
<evidence type="ECO:0000313" key="11">
    <source>
        <dbReference type="EMBL" id="WOS96277.1"/>
    </source>
</evidence>
<dbReference type="Gene3D" id="1.10.3720.10">
    <property type="entry name" value="MetI-like"/>
    <property type="match status" value="1"/>
</dbReference>
<feature type="transmembrane region" description="Helical" evidence="9">
    <location>
        <begin position="12"/>
        <end position="29"/>
    </location>
</feature>
<evidence type="ECO:0000256" key="4">
    <source>
        <dbReference type="ARBA" id="ARBA00022596"/>
    </source>
</evidence>
<dbReference type="InterPro" id="IPR035906">
    <property type="entry name" value="MetI-like_sf"/>
</dbReference>
<evidence type="ECO:0000313" key="12">
    <source>
        <dbReference type="Proteomes" id="UP000243626"/>
    </source>
</evidence>
<name>A0AAF1BSU9_9STAP</name>
<dbReference type="GO" id="GO:0005886">
    <property type="term" value="C:plasma membrane"/>
    <property type="evidence" value="ECO:0007669"/>
    <property type="project" value="UniProtKB-SubCell"/>
</dbReference>
<evidence type="ECO:0000256" key="6">
    <source>
        <dbReference type="ARBA" id="ARBA00022989"/>
    </source>
</evidence>
<reference evidence="12" key="1">
    <citation type="submission" date="2017-09" db="EMBL/GenBank/DDBJ databases">
        <title>Bacterial strain isolated from the female urinary microbiota.</title>
        <authorList>
            <person name="Thomas-White K."/>
            <person name="Kumar N."/>
            <person name="Forster S."/>
            <person name="Putonti C."/>
            <person name="Lawley T."/>
            <person name="Wolfe A.J."/>
        </authorList>
    </citation>
    <scope>NUCLEOTIDE SEQUENCE [LARGE SCALE GENOMIC DNA]</scope>
    <source>
        <strain evidence="12">UMB0959</strain>
    </source>
</reference>
<keyword evidence="6 9" id="KW-1133">Transmembrane helix</keyword>
<dbReference type="PANTHER" id="PTHR43163">
    <property type="entry name" value="DIPEPTIDE TRANSPORT SYSTEM PERMEASE PROTEIN DPPB-RELATED"/>
    <property type="match status" value="1"/>
</dbReference>
<dbReference type="GO" id="GO:0055085">
    <property type="term" value="P:transmembrane transport"/>
    <property type="evidence" value="ECO:0007669"/>
    <property type="project" value="InterPro"/>
</dbReference>
<dbReference type="Pfam" id="PF00528">
    <property type="entry name" value="BPD_transp_1"/>
    <property type="match status" value="1"/>
</dbReference>
<feature type="transmembrane region" description="Helical" evidence="9">
    <location>
        <begin position="98"/>
        <end position="121"/>
    </location>
</feature>
<keyword evidence="7" id="KW-0406">Ion transport</keyword>
<dbReference type="RefSeq" id="WP_040929161.1">
    <property type="nucleotide sequence ID" value="NZ_CABKSY010000118.1"/>
</dbReference>